<dbReference type="Proteomes" id="UP000580043">
    <property type="component" value="Unassembled WGS sequence"/>
</dbReference>
<organism evidence="1 2">
    <name type="scientific">Zoogloea dura</name>
    <dbReference type="NCBI Taxonomy" id="2728840"/>
    <lineage>
        <taxon>Bacteria</taxon>
        <taxon>Pseudomonadati</taxon>
        <taxon>Pseudomonadota</taxon>
        <taxon>Betaproteobacteria</taxon>
        <taxon>Rhodocyclales</taxon>
        <taxon>Zoogloeaceae</taxon>
        <taxon>Zoogloea</taxon>
    </lineage>
</organism>
<evidence type="ECO:0000313" key="2">
    <source>
        <dbReference type="Proteomes" id="UP000580043"/>
    </source>
</evidence>
<gene>
    <name evidence="1" type="ORF">HHL15_23730</name>
</gene>
<reference evidence="1 2" key="1">
    <citation type="submission" date="2020-04" db="EMBL/GenBank/DDBJ databases">
        <title>Zoogloea sp. G-4-1-14 isolated from soil.</title>
        <authorList>
            <person name="Dahal R.H."/>
        </authorList>
    </citation>
    <scope>NUCLEOTIDE SEQUENCE [LARGE SCALE GENOMIC DNA]</scope>
    <source>
        <strain evidence="1 2">G-4-1-14</strain>
    </source>
</reference>
<keyword evidence="2" id="KW-1185">Reference proteome</keyword>
<dbReference type="AlphaFoldDB" id="A0A848GB50"/>
<protein>
    <submittedName>
        <fullName evidence="1">Uncharacterized protein</fullName>
    </submittedName>
</protein>
<dbReference type="RefSeq" id="WP_169148290.1">
    <property type="nucleotide sequence ID" value="NZ_JABBGA010000035.1"/>
</dbReference>
<comment type="caution">
    <text evidence="1">The sequence shown here is derived from an EMBL/GenBank/DDBJ whole genome shotgun (WGS) entry which is preliminary data.</text>
</comment>
<evidence type="ECO:0000313" key="1">
    <source>
        <dbReference type="EMBL" id="NML28769.1"/>
    </source>
</evidence>
<proteinExistence type="predicted"/>
<accession>A0A848GB50</accession>
<dbReference type="EMBL" id="JABBGA010000035">
    <property type="protein sequence ID" value="NML28769.1"/>
    <property type="molecule type" value="Genomic_DNA"/>
</dbReference>
<sequence>MKNQVNPRQHILFFLIKNSKNQNQSTVLNEIFKNKTPTKKQASPSTLYPEITQTPIKFFDRHLFTTPPHHATFPLKPKTTKKY</sequence>
<name>A0A848GB50_9RHOO</name>